<dbReference type="GO" id="GO:0005096">
    <property type="term" value="F:GTPase activator activity"/>
    <property type="evidence" value="ECO:0007669"/>
    <property type="project" value="UniProtKB-KW"/>
</dbReference>
<evidence type="ECO:0000313" key="6">
    <source>
        <dbReference type="RefSeq" id="XP_029647447.1"/>
    </source>
</evidence>
<keyword evidence="3" id="KW-0812">Transmembrane</keyword>
<dbReference type="GO" id="GO:0005789">
    <property type="term" value="C:endoplasmic reticulum membrane"/>
    <property type="evidence" value="ECO:0007669"/>
    <property type="project" value="TreeGrafter"/>
</dbReference>
<sequence>MLQQSKPNPTALDNTDFVLRKRFKADVSPPQSNSHGDSKFSTVQSSPVGARCKRPGGDEKKDTKLKDFVNHPTFSVSQLRRFAISSGGLLKSANRKRCWPMLLDIDVDNIPPAPKLSVLKTHRDYEQVLLDVERSLSRFPPGMREDKRLVLQDKLVVLILHVLINHPELHYYQGYHDICVTILLTVGEDLAYAVVDRLSISHLSDYMGSTMERTKVIMDYVFPILAKVNPKLEAYLQKAEVGTMFCLSWIITWYGHVLKEYRHIVRLYDFFIASHPLMPIYVAAAIVLYREKEILSCPCEMASVHHTLSHLPKDLPFEELIITACDIHLLYPPSELIKDNFVPPATPKPTDINERRWKQRKRLSRKLIVKVIIVAFFAVLAGYILWRP</sequence>
<dbReference type="Gene3D" id="1.10.8.1310">
    <property type="match status" value="1"/>
</dbReference>
<dbReference type="FunFam" id="1.10.8.1310:FF:000001">
    <property type="entry name" value="TBC1 domain family, member 20"/>
    <property type="match status" value="1"/>
</dbReference>
<accession>A0A6P7TBJ0</accession>
<dbReference type="Gene3D" id="1.10.472.80">
    <property type="entry name" value="Ypt/Rab-GAP domain of gyp1p, domain 3"/>
    <property type="match status" value="1"/>
</dbReference>
<dbReference type="KEGG" id="osn:115221407"/>
<name>A0A6P7TBJ0_9MOLL</name>
<protein>
    <submittedName>
        <fullName evidence="6">TBC1 domain family member 20 isoform X1</fullName>
    </submittedName>
</protein>
<evidence type="ECO:0000259" key="4">
    <source>
        <dbReference type="PROSITE" id="PS50086"/>
    </source>
</evidence>
<dbReference type="Pfam" id="PF00566">
    <property type="entry name" value="RabGAP-TBC"/>
    <property type="match status" value="1"/>
</dbReference>
<feature type="compositionally biased region" description="Basic and acidic residues" evidence="2">
    <location>
        <begin position="55"/>
        <end position="64"/>
    </location>
</feature>
<feature type="transmembrane region" description="Helical" evidence="3">
    <location>
        <begin position="367"/>
        <end position="386"/>
    </location>
</feature>
<organism evidence="5 6">
    <name type="scientific">Octopus sinensis</name>
    <name type="common">East Asian common octopus</name>
    <dbReference type="NCBI Taxonomy" id="2607531"/>
    <lineage>
        <taxon>Eukaryota</taxon>
        <taxon>Metazoa</taxon>
        <taxon>Spiralia</taxon>
        <taxon>Lophotrochozoa</taxon>
        <taxon>Mollusca</taxon>
        <taxon>Cephalopoda</taxon>
        <taxon>Coleoidea</taxon>
        <taxon>Octopodiformes</taxon>
        <taxon>Octopoda</taxon>
        <taxon>Incirrata</taxon>
        <taxon>Octopodidae</taxon>
        <taxon>Octopus</taxon>
    </lineage>
</organism>
<evidence type="ECO:0000256" key="1">
    <source>
        <dbReference type="ARBA" id="ARBA00022468"/>
    </source>
</evidence>
<gene>
    <name evidence="6" type="primary">LOC115221407</name>
</gene>
<dbReference type="InterPro" id="IPR035969">
    <property type="entry name" value="Rab-GAP_TBC_sf"/>
</dbReference>
<keyword evidence="3" id="KW-1133">Transmembrane helix</keyword>
<dbReference type="GO" id="GO:0006888">
    <property type="term" value="P:endoplasmic reticulum to Golgi vesicle-mediated transport"/>
    <property type="evidence" value="ECO:0007669"/>
    <property type="project" value="TreeGrafter"/>
</dbReference>
<dbReference type="PANTHER" id="PTHR20913:SF7">
    <property type="entry name" value="RE60063P"/>
    <property type="match status" value="1"/>
</dbReference>
<feature type="transmembrane region" description="Helical" evidence="3">
    <location>
        <begin position="270"/>
        <end position="289"/>
    </location>
</feature>
<evidence type="ECO:0000256" key="3">
    <source>
        <dbReference type="SAM" id="Phobius"/>
    </source>
</evidence>
<feature type="region of interest" description="Disordered" evidence="2">
    <location>
        <begin position="22"/>
        <end position="64"/>
    </location>
</feature>
<keyword evidence="5" id="KW-1185">Reference proteome</keyword>
<dbReference type="InterPro" id="IPR045913">
    <property type="entry name" value="TBC20/Gyp8-like"/>
</dbReference>
<keyword evidence="1" id="KW-0343">GTPase activation</keyword>
<dbReference type="AlphaFoldDB" id="A0A6P7TBJ0"/>
<dbReference type="InterPro" id="IPR000195">
    <property type="entry name" value="Rab-GAP-TBC_dom"/>
</dbReference>
<dbReference type="PANTHER" id="PTHR20913">
    <property type="entry name" value="TBC1 DOMAIN FAMILY MEMBER 20/GTPASE"/>
    <property type="match status" value="1"/>
</dbReference>
<feature type="domain" description="Rab-GAP TBC" evidence="4">
    <location>
        <begin position="89"/>
        <end position="275"/>
    </location>
</feature>
<dbReference type="PROSITE" id="PS50086">
    <property type="entry name" value="TBC_RABGAP"/>
    <property type="match status" value="1"/>
</dbReference>
<dbReference type="RefSeq" id="XP_029647447.1">
    <property type="nucleotide sequence ID" value="XM_029791587.2"/>
</dbReference>
<evidence type="ECO:0000313" key="5">
    <source>
        <dbReference type="Proteomes" id="UP000515154"/>
    </source>
</evidence>
<feature type="compositionally biased region" description="Polar residues" evidence="2">
    <location>
        <begin position="29"/>
        <end position="47"/>
    </location>
</feature>
<dbReference type="SMART" id="SM00164">
    <property type="entry name" value="TBC"/>
    <property type="match status" value="1"/>
</dbReference>
<dbReference type="Proteomes" id="UP000515154">
    <property type="component" value="Linkage group LG18"/>
</dbReference>
<proteinExistence type="predicted"/>
<keyword evidence="3" id="KW-0472">Membrane</keyword>
<evidence type="ECO:0000256" key="2">
    <source>
        <dbReference type="SAM" id="MobiDB-lite"/>
    </source>
</evidence>
<reference evidence="6" key="1">
    <citation type="submission" date="2025-08" db="UniProtKB">
        <authorList>
            <consortium name="RefSeq"/>
        </authorList>
    </citation>
    <scope>IDENTIFICATION</scope>
</reference>
<dbReference type="SUPFAM" id="SSF47923">
    <property type="entry name" value="Ypt/Rab-GAP domain of gyp1p"/>
    <property type="match status" value="2"/>
</dbReference>